<keyword evidence="2" id="KW-1185">Reference proteome</keyword>
<dbReference type="Proteomes" id="UP000183365">
    <property type="component" value="Unassembled WGS sequence"/>
</dbReference>
<dbReference type="OrthoDB" id="10314581at2759"/>
<sequence>MLHLIALFETIVHIIKDQAYKFYLSVMLKRPGEQYLPPISENLYVQNTSSYYSQYLRPHKYCIPEKVKIAQIHNVADVNKEIENLQYYSKIKENVENSLSFLMLYNTEGFIAATTVFILVYFLLSQNMKKLKETVLSLSKPLTTNIYAIDSAMYSGSTLVNADDSIKNVNEINLTTEDENLKTVKHHKLFKNLPVSIKQESKQDLILNPLDFNNTNKCGISDIVLKFYDQQLDQKKFLDENKRNEKLEQFLFEMLKFDENNKNFLLIDLAKIYKLDSKNTTYTKIIKCFESNDLESLNDVDISSFGEDLVLTYDFKTLKLTLFAINVLLTYTSTEKRNLIKRTLVKNLSLILKKFHKVAETYGDEELFNYFLVTIVNLFTGLFEESVHITQLKKCIRTFVDIGCSSSIWNLRPKKCFFCCALIMCCLRFKNIQENFDELFPFQEICDQKIKEEKKMKYNMFYLSICKILILNYIGRNINSLEEIDRFVQTVTSKLHPILLKGWPNVNCQLQEIQYILEYYSDLKLAKY</sequence>
<evidence type="ECO:0000313" key="1">
    <source>
        <dbReference type="EMBL" id="SGZ40423.1"/>
    </source>
</evidence>
<evidence type="ECO:0000313" key="2">
    <source>
        <dbReference type="Proteomes" id="UP000183365"/>
    </source>
</evidence>
<reference evidence="2" key="1">
    <citation type="submission" date="2016-11" db="EMBL/GenBank/DDBJ databases">
        <authorList>
            <person name="Guldener U."/>
        </authorList>
    </citation>
    <scope>NUCLEOTIDE SEQUENCE [LARGE SCALE GENOMIC DNA]</scope>
</reference>
<dbReference type="EMBL" id="FQNF01000050">
    <property type="protein sequence ID" value="SGZ40423.1"/>
    <property type="molecule type" value="Genomic_DNA"/>
</dbReference>
<organism evidence="1 2">
    <name type="scientific">Hanseniaspora guilliermondii</name>
    <dbReference type="NCBI Taxonomy" id="56406"/>
    <lineage>
        <taxon>Eukaryota</taxon>
        <taxon>Fungi</taxon>
        <taxon>Dikarya</taxon>
        <taxon>Ascomycota</taxon>
        <taxon>Saccharomycotina</taxon>
        <taxon>Saccharomycetes</taxon>
        <taxon>Saccharomycodales</taxon>
        <taxon>Saccharomycodaceae</taxon>
        <taxon>Hanseniaspora</taxon>
    </lineage>
</organism>
<proteinExistence type="predicted"/>
<accession>A0A1L0CZX8</accession>
<name>A0A1L0CZX8_9ASCO</name>
<dbReference type="VEuPathDB" id="FungiDB:HGUI_02623"/>
<dbReference type="AlphaFoldDB" id="A0A1L0CZX8"/>
<gene>
    <name evidence="1" type="ORF">HGUI_02623</name>
</gene>
<protein>
    <submittedName>
        <fullName evidence="1">Uncharacterized protein</fullName>
    </submittedName>
</protein>